<dbReference type="OrthoDB" id="345149at2759"/>
<protein>
    <submittedName>
        <fullName evidence="1">Uncharacterized protein</fullName>
    </submittedName>
</protein>
<dbReference type="VEuPathDB" id="ToxoDB:ETH_00004230"/>
<evidence type="ECO:0000313" key="1">
    <source>
        <dbReference type="EMBL" id="CDJ42128.1"/>
    </source>
</evidence>
<dbReference type="Proteomes" id="UP000030747">
    <property type="component" value="Unassembled WGS sequence"/>
</dbReference>
<name>U6KYW9_EIMTE</name>
<dbReference type="AlphaFoldDB" id="U6KYW9"/>
<keyword evidence="2" id="KW-1185">Reference proteome</keyword>
<gene>
    <name evidence="1" type="ORF">ETH_00004230</name>
</gene>
<dbReference type="GeneID" id="25250054"/>
<accession>U6KYW9</accession>
<dbReference type="Gene3D" id="1.20.58.1030">
    <property type="match status" value="1"/>
</dbReference>
<dbReference type="InterPro" id="IPR036224">
    <property type="entry name" value="GINS_bundle-like_dom_sf"/>
</dbReference>
<dbReference type="RefSeq" id="XP_013232878.1">
    <property type="nucleotide sequence ID" value="XM_013377424.1"/>
</dbReference>
<proteinExistence type="predicted"/>
<sequence length="240" mass="27340">MSWEKSACLSRMPDEVRLLQQAETITDYPTQLLRTVEDELEEYHRQLQACNDFLNSVGPDTPPEEIEAHENRRQLMELDVLHALRVLKAFQRTRQHLLDRMCVKALGQFEAFDEQTLLKLSDNEIQYLREACAAEHSRRDEGNARNVEDRNGKPSAIADVVFEKDCVLEDPWSFTAASGPNEVEPSSAASPALAHYVCGTVSRMPLYRAVQLRAKGIVRVLQVFDHQWIPQDSAAFKGFV</sequence>
<reference evidence="1" key="2">
    <citation type="submission" date="2013-10" db="EMBL/GenBank/DDBJ databases">
        <authorList>
            <person name="Aslett M."/>
        </authorList>
    </citation>
    <scope>NUCLEOTIDE SEQUENCE [LARGE SCALE GENOMIC DNA]</scope>
    <source>
        <strain evidence="1">Houghton</strain>
    </source>
</reference>
<organism evidence="1 2">
    <name type="scientific">Eimeria tenella</name>
    <name type="common">Coccidian parasite</name>
    <dbReference type="NCBI Taxonomy" id="5802"/>
    <lineage>
        <taxon>Eukaryota</taxon>
        <taxon>Sar</taxon>
        <taxon>Alveolata</taxon>
        <taxon>Apicomplexa</taxon>
        <taxon>Conoidasida</taxon>
        <taxon>Coccidia</taxon>
        <taxon>Eucoccidiorida</taxon>
        <taxon>Eimeriorina</taxon>
        <taxon>Eimeriidae</taxon>
        <taxon>Eimeria</taxon>
    </lineage>
</organism>
<evidence type="ECO:0000313" key="2">
    <source>
        <dbReference type="Proteomes" id="UP000030747"/>
    </source>
</evidence>
<reference evidence="1" key="1">
    <citation type="submission" date="2013-10" db="EMBL/GenBank/DDBJ databases">
        <title>Genomic analysis of the causative agents of coccidiosis in chickens.</title>
        <authorList>
            <person name="Reid A.J."/>
            <person name="Blake D."/>
            <person name="Billington K."/>
            <person name="Browne H."/>
            <person name="Dunn M."/>
            <person name="Hung S."/>
            <person name="Kawahara F."/>
            <person name="Miranda-Saavedra D."/>
            <person name="Mourier T."/>
            <person name="Nagra H."/>
            <person name="Otto T.D."/>
            <person name="Rawlings N."/>
            <person name="Sanchez A."/>
            <person name="Sanders M."/>
            <person name="Subramaniam C."/>
            <person name="Tay Y."/>
            <person name="Dear P."/>
            <person name="Doerig C."/>
            <person name="Gruber A."/>
            <person name="Parkinson J."/>
            <person name="Shirley M."/>
            <person name="Wan K.L."/>
            <person name="Berriman M."/>
            <person name="Tomley F."/>
            <person name="Pain A."/>
        </authorList>
    </citation>
    <scope>NUCLEOTIDE SEQUENCE [LARGE SCALE GENOMIC DNA]</scope>
    <source>
        <strain evidence="1">Houghton</strain>
    </source>
</reference>
<dbReference type="OMA" id="ITEYPKQ"/>
<dbReference type="VEuPathDB" id="ToxoDB:ETH2_0619700"/>
<dbReference type="EMBL" id="HG675689">
    <property type="protein sequence ID" value="CDJ42128.1"/>
    <property type="molecule type" value="Genomic_DNA"/>
</dbReference>
<dbReference type="SUPFAM" id="SSF158573">
    <property type="entry name" value="GINS helical bundle-like"/>
    <property type="match status" value="1"/>
</dbReference>